<dbReference type="Proteomes" id="UP000239709">
    <property type="component" value="Chromosome"/>
</dbReference>
<sequence>MIYQKTALGLQAMKDRSVADITRNQRAVLILLDGVRTASAVLSATGTLGVSSADIDVLAERGLIAAIQTGRPAANEAPVTDFASSTLAAKQGPMALPVAPNNDQERIRRYQKAYPLATQLTAKLGLRGFRLNLAVEAADGFEGLVELLPKLRTAVGEERLAPLKAALEGK</sequence>
<evidence type="ECO:0000313" key="2">
    <source>
        <dbReference type="Proteomes" id="UP000239709"/>
    </source>
</evidence>
<dbReference type="EMBL" id="CP027666">
    <property type="protein sequence ID" value="AVO33917.1"/>
    <property type="molecule type" value="Genomic_DNA"/>
</dbReference>
<accession>A0A2S0MDK2</accession>
<evidence type="ECO:0000313" key="1">
    <source>
        <dbReference type="EMBL" id="AVO33917.1"/>
    </source>
</evidence>
<dbReference type="AlphaFoldDB" id="A0A2S0MDK2"/>
<dbReference type="RefSeq" id="WP_106702473.1">
    <property type="nucleotide sequence ID" value="NZ_CP027666.1"/>
</dbReference>
<keyword evidence="2" id="KW-1185">Reference proteome</keyword>
<gene>
    <name evidence="1" type="ORF">C6570_06380</name>
</gene>
<reference evidence="1 2" key="1">
    <citation type="submission" date="2018-03" db="EMBL/GenBank/DDBJ databases">
        <title>Genome sequencing of Ottowia sp.</title>
        <authorList>
            <person name="Kim S.-J."/>
            <person name="Heo J."/>
            <person name="Kwon S.-W."/>
        </authorList>
    </citation>
    <scope>NUCLEOTIDE SEQUENCE [LARGE SCALE GENOMIC DNA]</scope>
    <source>
        <strain evidence="1 2">KADR8-3</strain>
    </source>
</reference>
<name>A0A2S0MDK2_9BURK</name>
<organism evidence="1 2">
    <name type="scientific">Ottowia oryzae</name>
    <dbReference type="NCBI Taxonomy" id="2109914"/>
    <lineage>
        <taxon>Bacteria</taxon>
        <taxon>Pseudomonadati</taxon>
        <taxon>Pseudomonadota</taxon>
        <taxon>Betaproteobacteria</taxon>
        <taxon>Burkholderiales</taxon>
        <taxon>Comamonadaceae</taxon>
        <taxon>Ottowia</taxon>
    </lineage>
</organism>
<protein>
    <submittedName>
        <fullName evidence="1">Uncharacterized protein</fullName>
    </submittedName>
</protein>
<proteinExistence type="predicted"/>
<dbReference type="OrthoDB" id="8904333at2"/>
<dbReference type="KEGG" id="otk:C6570_06380"/>